<feature type="compositionally biased region" description="Polar residues" evidence="1">
    <location>
        <begin position="76"/>
        <end position="85"/>
    </location>
</feature>
<organism evidence="2 3">
    <name type="scientific">Prorocentrum cordatum</name>
    <dbReference type="NCBI Taxonomy" id="2364126"/>
    <lineage>
        <taxon>Eukaryota</taxon>
        <taxon>Sar</taxon>
        <taxon>Alveolata</taxon>
        <taxon>Dinophyceae</taxon>
        <taxon>Prorocentrales</taxon>
        <taxon>Prorocentraceae</taxon>
        <taxon>Prorocentrum</taxon>
    </lineage>
</organism>
<feature type="compositionally biased region" description="Low complexity" evidence="1">
    <location>
        <begin position="45"/>
        <end position="56"/>
    </location>
</feature>
<dbReference type="Proteomes" id="UP001189429">
    <property type="component" value="Unassembled WGS sequence"/>
</dbReference>
<dbReference type="EMBL" id="CAUYUJ010017467">
    <property type="protein sequence ID" value="CAK0875052.1"/>
    <property type="molecule type" value="Genomic_DNA"/>
</dbReference>
<name>A0ABN9VSU0_9DINO</name>
<keyword evidence="3" id="KW-1185">Reference proteome</keyword>
<sequence>MALGPVEVCSKAATSSARRADAMQVKTRLSHTMLSIGSPRRPRASDPSARANVPRALLRRRRPPGPCWGGVPEAPSCTSINTSSADLAEAGRVHSGPPPVQSPLALLPSSRVAAPSADAAG</sequence>
<protein>
    <submittedName>
        <fullName evidence="2">Uncharacterized protein</fullName>
    </submittedName>
</protein>
<accession>A0ABN9VSU0</accession>
<evidence type="ECO:0000313" key="3">
    <source>
        <dbReference type="Proteomes" id="UP001189429"/>
    </source>
</evidence>
<gene>
    <name evidence="2" type="ORF">PCOR1329_LOCUS59791</name>
</gene>
<comment type="caution">
    <text evidence="2">The sequence shown here is derived from an EMBL/GenBank/DDBJ whole genome shotgun (WGS) entry which is preliminary data.</text>
</comment>
<evidence type="ECO:0000256" key="1">
    <source>
        <dbReference type="SAM" id="MobiDB-lite"/>
    </source>
</evidence>
<evidence type="ECO:0000313" key="2">
    <source>
        <dbReference type="EMBL" id="CAK0875052.1"/>
    </source>
</evidence>
<proteinExistence type="predicted"/>
<reference evidence="2" key="1">
    <citation type="submission" date="2023-10" db="EMBL/GenBank/DDBJ databases">
        <authorList>
            <person name="Chen Y."/>
            <person name="Shah S."/>
            <person name="Dougan E. K."/>
            <person name="Thang M."/>
            <person name="Chan C."/>
        </authorList>
    </citation>
    <scope>NUCLEOTIDE SEQUENCE [LARGE SCALE GENOMIC DNA]</scope>
</reference>
<feature type="region of interest" description="Disordered" evidence="1">
    <location>
        <begin position="30"/>
        <end position="121"/>
    </location>
</feature>
<feature type="non-terminal residue" evidence="2">
    <location>
        <position position="121"/>
    </location>
</feature>